<gene>
    <name evidence="1" type="ORF">KFK09_024696</name>
</gene>
<dbReference type="EMBL" id="JAGYWB010000017">
    <property type="protein sequence ID" value="KAI0494558.1"/>
    <property type="molecule type" value="Genomic_DNA"/>
</dbReference>
<dbReference type="OrthoDB" id="10487187at2759"/>
<dbReference type="Proteomes" id="UP000829196">
    <property type="component" value="Unassembled WGS sequence"/>
</dbReference>
<name>A0A8T3AEH9_DENNO</name>
<dbReference type="AlphaFoldDB" id="A0A8T3AEH9"/>
<keyword evidence="2" id="KW-1185">Reference proteome</keyword>
<comment type="caution">
    <text evidence="1">The sequence shown here is derived from an EMBL/GenBank/DDBJ whole genome shotgun (WGS) entry which is preliminary data.</text>
</comment>
<accession>A0A8T3AEH9</accession>
<protein>
    <submittedName>
        <fullName evidence="1">Uncharacterized protein</fullName>
    </submittedName>
</protein>
<reference evidence="1" key="1">
    <citation type="journal article" date="2022" name="Front. Genet.">
        <title>Chromosome-Scale Assembly of the Dendrobium nobile Genome Provides Insights Into the Molecular Mechanism of the Biosynthesis of the Medicinal Active Ingredient of Dendrobium.</title>
        <authorList>
            <person name="Xu Q."/>
            <person name="Niu S.-C."/>
            <person name="Li K.-L."/>
            <person name="Zheng P.-J."/>
            <person name="Zhang X.-J."/>
            <person name="Jia Y."/>
            <person name="Liu Y."/>
            <person name="Niu Y.-X."/>
            <person name="Yu L.-H."/>
            <person name="Chen D.-F."/>
            <person name="Zhang G.-Q."/>
        </authorList>
    </citation>
    <scope>NUCLEOTIDE SEQUENCE</scope>
    <source>
        <tissue evidence="1">Leaf</tissue>
    </source>
</reference>
<evidence type="ECO:0000313" key="2">
    <source>
        <dbReference type="Proteomes" id="UP000829196"/>
    </source>
</evidence>
<sequence>MTIEEAKEDWGQRPEEGERWRKEGVCVMWGKLGLSGMTARILATDCSWTFAQLPIDAEFLLDRLPTIARFLPGHQMTPDFYPATD</sequence>
<proteinExistence type="predicted"/>
<organism evidence="1 2">
    <name type="scientific">Dendrobium nobile</name>
    <name type="common">Orchid</name>
    <dbReference type="NCBI Taxonomy" id="94219"/>
    <lineage>
        <taxon>Eukaryota</taxon>
        <taxon>Viridiplantae</taxon>
        <taxon>Streptophyta</taxon>
        <taxon>Embryophyta</taxon>
        <taxon>Tracheophyta</taxon>
        <taxon>Spermatophyta</taxon>
        <taxon>Magnoliopsida</taxon>
        <taxon>Liliopsida</taxon>
        <taxon>Asparagales</taxon>
        <taxon>Orchidaceae</taxon>
        <taxon>Epidendroideae</taxon>
        <taxon>Malaxideae</taxon>
        <taxon>Dendrobiinae</taxon>
        <taxon>Dendrobium</taxon>
    </lineage>
</organism>
<evidence type="ECO:0000313" key="1">
    <source>
        <dbReference type="EMBL" id="KAI0494558.1"/>
    </source>
</evidence>